<dbReference type="PANTHER" id="PTHR23501:SF43">
    <property type="entry name" value="MULTIDRUG TRANSPORTER, PUTATIVE (AFU_ORTHOLOGUE AFUA_6G03040)-RELATED"/>
    <property type="match status" value="1"/>
</dbReference>
<dbReference type="Proteomes" id="UP000308092">
    <property type="component" value="Unassembled WGS sequence"/>
</dbReference>
<dbReference type="VEuPathDB" id="FungiDB:EYZ11_002838"/>
<keyword evidence="6" id="KW-1185">Reference proteome</keyword>
<keyword evidence="2" id="KW-0812">Transmembrane</keyword>
<name>A0A4S3JPY9_9EURO</name>
<evidence type="ECO:0000313" key="6">
    <source>
        <dbReference type="Proteomes" id="UP000308092"/>
    </source>
</evidence>
<evidence type="ECO:0008006" key="7">
    <source>
        <dbReference type="Google" id="ProtNLM"/>
    </source>
</evidence>
<keyword evidence="4" id="KW-0472">Membrane</keyword>
<dbReference type="SUPFAM" id="SSF103473">
    <property type="entry name" value="MFS general substrate transporter"/>
    <property type="match status" value="1"/>
</dbReference>
<proteinExistence type="predicted"/>
<evidence type="ECO:0000256" key="4">
    <source>
        <dbReference type="ARBA" id="ARBA00023136"/>
    </source>
</evidence>
<evidence type="ECO:0000256" key="2">
    <source>
        <dbReference type="ARBA" id="ARBA00022692"/>
    </source>
</evidence>
<sequence>MTDTEKQDIRHMGSCERLPSIPEDVQEITVEYPRGWRLFLTTVGVLASVYLVNLEVTIVSTSLISITNDLNGFEKTSWIATAFLTTYTGRPFVGDITGRKKAIIAADIVFLMFSMGCGASKTVDQL</sequence>
<evidence type="ECO:0000256" key="1">
    <source>
        <dbReference type="ARBA" id="ARBA00004141"/>
    </source>
</evidence>
<dbReference type="InterPro" id="IPR036259">
    <property type="entry name" value="MFS_trans_sf"/>
</dbReference>
<dbReference type="PANTHER" id="PTHR23501">
    <property type="entry name" value="MAJOR FACILITATOR SUPERFAMILY"/>
    <property type="match status" value="1"/>
</dbReference>
<dbReference type="GO" id="GO:0022857">
    <property type="term" value="F:transmembrane transporter activity"/>
    <property type="evidence" value="ECO:0007669"/>
    <property type="project" value="TreeGrafter"/>
</dbReference>
<keyword evidence="3" id="KW-1133">Transmembrane helix</keyword>
<dbReference type="GO" id="GO:0005886">
    <property type="term" value="C:plasma membrane"/>
    <property type="evidence" value="ECO:0007669"/>
    <property type="project" value="TreeGrafter"/>
</dbReference>
<comment type="caution">
    <text evidence="5">The sequence shown here is derived from an EMBL/GenBank/DDBJ whole genome shotgun (WGS) entry which is preliminary data.</text>
</comment>
<protein>
    <recommendedName>
        <fullName evidence="7">Major facilitator superfamily (MFS) profile domain-containing protein</fullName>
    </recommendedName>
</protein>
<evidence type="ECO:0000313" key="5">
    <source>
        <dbReference type="EMBL" id="THC97675.1"/>
    </source>
</evidence>
<reference evidence="5 6" key="1">
    <citation type="submission" date="2019-03" db="EMBL/GenBank/DDBJ databases">
        <title>The genome sequence of a newly discovered highly antifungal drug resistant Aspergillus species, Aspergillus tanneri NIH 1004.</title>
        <authorList>
            <person name="Mounaud S."/>
            <person name="Singh I."/>
            <person name="Joardar V."/>
            <person name="Pakala S."/>
            <person name="Pakala S."/>
            <person name="Venepally P."/>
            <person name="Hoover J."/>
            <person name="Nierman W."/>
            <person name="Chung J."/>
            <person name="Losada L."/>
        </authorList>
    </citation>
    <scope>NUCLEOTIDE SEQUENCE [LARGE SCALE GENOMIC DNA]</scope>
    <source>
        <strain evidence="5 6">NIH1004</strain>
    </source>
</reference>
<dbReference type="Gene3D" id="1.20.1720.10">
    <property type="entry name" value="Multidrug resistance protein D"/>
    <property type="match status" value="1"/>
</dbReference>
<accession>A0A4S3JPY9</accession>
<organism evidence="5 6">
    <name type="scientific">Aspergillus tanneri</name>
    <dbReference type="NCBI Taxonomy" id="1220188"/>
    <lineage>
        <taxon>Eukaryota</taxon>
        <taxon>Fungi</taxon>
        <taxon>Dikarya</taxon>
        <taxon>Ascomycota</taxon>
        <taxon>Pezizomycotina</taxon>
        <taxon>Eurotiomycetes</taxon>
        <taxon>Eurotiomycetidae</taxon>
        <taxon>Eurotiales</taxon>
        <taxon>Aspergillaceae</taxon>
        <taxon>Aspergillus</taxon>
        <taxon>Aspergillus subgen. Circumdati</taxon>
    </lineage>
</organism>
<dbReference type="EMBL" id="SOSA01000067">
    <property type="protein sequence ID" value="THC97675.1"/>
    <property type="molecule type" value="Genomic_DNA"/>
</dbReference>
<gene>
    <name evidence="5" type="ORF">EYZ11_002838</name>
</gene>
<evidence type="ECO:0000256" key="3">
    <source>
        <dbReference type="ARBA" id="ARBA00022989"/>
    </source>
</evidence>
<dbReference type="AlphaFoldDB" id="A0A4S3JPY9"/>
<comment type="subcellular location">
    <subcellularLocation>
        <location evidence="1">Membrane</location>
        <topology evidence="1">Multi-pass membrane protein</topology>
    </subcellularLocation>
</comment>